<evidence type="ECO:0000256" key="1">
    <source>
        <dbReference type="ARBA" id="ARBA00004167"/>
    </source>
</evidence>
<dbReference type="SUPFAM" id="SSF117892">
    <property type="entry name" value="Band 7/SPFH domain"/>
    <property type="match status" value="1"/>
</dbReference>
<evidence type="ECO:0000256" key="2">
    <source>
        <dbReference type="ARBA" id="ARBA00007862"/>
    </source>
</evidence>
<feature type="region of interest" description="Disordered" evidence="6">
    <location>
        <begin position="348"/>
        <end position="384"/>
    </location>
</feature>
<comment type="similarity">
    <text evidence="2">Belongs to the band 7/mec-2 family. HflC subfamily.</text>
</comment>
<dbReference type="CDD" id="cd03405">
    <property type="entry name" value="SPFH_HflC"/>
    <property type="match status" value="1"/>
</dbReference>
<evidence type="ECO:0000313" key="9">
    <source>
        <dbReference type="EMBL" id="UYQ73668.1"/>
    </source>
</evidence>
<feature type="region of interest" description="Disordered" evidence="6">
    <location>
        <begin position="293"/>
        <end position="313"/>
    </location>
</feature>
<evidence type="ECO:0000256" key="7">
    <source>
        <dbReference type="SAM" id="Phobius"/>
    </source>
</evidence>
<feature type="compositionally biased region" description="Low complexity" evidence="6">
    <location>
        <begin position="360"/>
        <end position="375"/>
    </location>
</feature>
<dbReference type="InterPro" id="IPR036013">
    <property type="entry name" value="Band_7/SPFH_dom_sf"/>
</dbReference>
<feature type="domain" description="Band 7" evidence="8">
    <location>
        <begin position="20"/>
        <end position="185"/>
    </location>
</feature>
<keyword evidence="9" id="KW-0378">Hydrolase</keyword>
<dbReference type="GO" id="GO:0008233">
    <property type="term" value="F:peptidase activity"/>
    <property type="evidence" value="ECO:0007669"/>
    <property type="project" value="UniProtKB-KW"/>
</dbReference>
<keyword evidence="9" id="KW-0645">Protease</keyword>
<dbReference type="GO" id="GO:0006508">
    <property type="term" value="P:proteolysis"/>
    <property type="evidence" value="ECO:0007669"/>
    <property type="project" value="UniProtKB-KW"/>
</dbReference>
<dbReference type="PANTHER" id="PTHR42911">
    <property type="entry name" value="MODULATOR OF FTSH PROTEASE HFLC"/>
    <property type="match status" value="1"/>
</dbReference>
<dbReference type="Proteomes" id="UP001163882">
    <property type="component" value="Chromosome"/>
</dbReference>
<dbReference type="PANTHER" id="PTHR42911:SF1">
    <property type="entry name" value="MODULATOR OF FTSH PROTEASE HFLC"/>
    <property type="match status" value="1"/>
</dbReference>
<proteinExistence type="inferred from homology"/>
<accession>A0ABY6ISR7</accession>
<evidence type="ECO:0000259" key="8">
    <source>
        <dbReference type="SMART" id="SM00244"/>
    </source>
</evidence>
<dbReference type="Pfam" id="PF01145">
    <property type="entry name" value="Band_7"/>
    <property type="match status" value="1"/>
</dbReference>
<dbReference type="InterPro" id="IPR001107">
    <property type="entry name" value="Band_7"/>
</dbReference>
<dbReference type="SMART" id="SM00244">
    <property type="entry name" value="PHB"/>
    <property type="match status" value="1"/>
</dbReference>
<dbReference type="InterPro" id="IPR010200">
    <property type="entry name" value="HflC"/>
</dbReference>
<evidence type="ECO:0000256" key="3">
    <source>
        <dbReference type="ARBA" id="ARBA00022692"/>
    </source>
</evidence>
<organism evidence="9 10">
    <name type="scientific">Pelagibacterium flavum</name>
    <dbReference type="NCBI Taxonomy" id="2984530"/>
    <lineage>
        <taxon>Bacteria</taxon>
        <taxon>Pseudomonadati</taxon>
        <taxon>Pseudomonadota</taxon>
        <taxon>Alphaproteobacteria</taxon>
        <taxon>Hyphomicrobiales</taxon>
        <taxon>Devosiaceae</taxon>
        <taxon>Pelagibacterium</taxon>
    </lineage>
</organism>
<feature type="transmembrane region" description="Helical" evidence="7">
    <location>
        <begin position="6"/>
        <end position="25"/>
    </location>
</feature>
<dbReference type="Gene3D" id="3.30.479.30">
    <property type="entry name" value="Band 7 domain"/>
    <property type="match status" value="1"/>
</dbReference>
<reference evidence="9" key="1">
    <citation type="submission" date="2022-10" db="EMBL/GenBank/DDBJ databases">
        <title>YIM 151497 complete genome.</title>
        <authorList>
            <person name="Chen X."/>
        </authorList>
    </citation>
    <scope>NUCLEOTIDE SEQUENCE</scope>
    <source>
        <strain evidence="9">YIM 151497</strain>
    </source>
</reference>
<keyword evidence="5 7" id="KW-0472">Membrane</keyword>
<evidence type="ECO:0000313" key="10">
    <source>
        <dbReference type="Proteomes" id="UP001163882"/>
    </source>
</evidence>
<evidence type="ECO:0000256" key="6">
    <source>
        <dbReference type="SAM" id="MobiDB-lite"/>
    </source>
</evidence>
<comment type="subcellular location">
    <subcellularLocation>
        <location evidence="1">Membrane</location>
        <topology evidence="1">Single-pass membrane protein</topology>
    </subcellularLocation>
</comment>
<evidence type="ECO:0000256" key="4">
    <source>
        <dbReference type="ARBA" id="ARBA00022989"/>
    </source>
</evidence>
<evidence type="ECO:0000256" key="5">
    <source>
        <dbReference type="ARBA" id="ARBA00023136"/>
    </source>
</evidence>
<name>A0ABY6ISR7_9HYPH</name>
<keyword evidence="10" id="KW-1185">Reference proteome</keyword>
<keyword evidence="3 7" id="KW-0812">Transmembrane</keyword>
<dbReference type="EMBL" id="CP107716">
    <property type="protein sequence ID" value="UYQ73668.1"/>
    <property type="molecule type" value="Genomic_DNA"/>
</dbReference>
<gene>
    <name evidence="9" type="ORF">OF122_07915</name>
</gene>
<protein>
    <submittedName>
        <fullName evidence="9">Protease modulator HflC</fullName>
    </submittedName>
</protein>
<keyword evidence="4 7" id="KW-1133">Transmembrane helix</keyword>
<sequence>MNRLVIAIVALVIAAYVLFSSLFIVNEREQAIVMRFGEITREIQEPGIYFKVPTDFVETVQYIDKRLLRYDLERIRLQVSGGQFYIVDAFITYRIVDPIRFRQTVLGSLQLAEQRIATRLESALRAVYGLREFDAALSEQRSEMMREASDLVAADMTELGIEVVDVRVLVTDLTPEVSQQTYERMQAERNAEAALIRARGQEQAQTLRAIADRQAVEVVSAANRDSEIIRGEGDAEQNRLFAEAYSQDQSFFEFYRSMEAYRNALGDGNTTMVLSPDSAFFSYFGSNGELPDFPAPTATPIDIGVEGPSEQPIDSTEIDDLLATDSLVSGEGADLEQDVQDLEQLLETENLGSESLPQSEVIPPAEAPVTEAVPPSDEETAPAQ</sequence>